<feature type="transmembrane region" description="Helical" evidence="12">
    <location>
        <begin position="15"/>
        <end position="38"/>
    </location>
</feature>
<evidence type="ECO:0000256" key="2">
    <source>
        <dbReference type="ARBA" id="ARBA00022475"/>
    </source>
</evidence>
<dbReference type="Gene3D" id="6.10.340.10">
    <property type="match status" value="1"/>
</dbReference>
<dbReference type="SUPFAM" id="SSF158472">
    <property type="entry name" value="HAMP domain-like"/>
    <property type="match status" value="1"/>
</dbReference>
<dbReference type="EMBL" id="QMFB01000007">
    <property type="protein sequence ID" value="RAV20792.1"/>
    <property type="molecule type" value="Genomic_DNA"/>
</dbReference>
<evidence type="ECO:0000256" key="6">
    <source>
        <dbReference type="ARBA" id="ARBA00022741"/>
    </source>
</evidence>
<keyword evidence="5 12" id="KW-0812">Transmembrane</keyword>
<evidence type="ECO:0000256" key="8">
    <source>
        <dbReference type="ARBA" id="ARBA00022840"/>
    </source>
</evidence>
<evidence type="ECO:0000313" key="14">
    <source>
        <dbReference type="EMBL" id="RAV20792.1"/>
    </source>
</evidence>
<dbReference type="InterPro" id="IPR003660">
    <property type="entry name" value="HAMP_dom"/>
</dbReference>
<evidence type="ECO:0000256" key="12">
    <source>
        <dbReference type="SAM" id="Phobius"/>
    </source>
</evidence>
<dbReference type="RefSeq" id="WP_113031651.1">
    <property type="nucleotide sequence ID" value="NZ_QMFB01000007.1"/>
</dbReference>
<protein>
    <submittedName>
        <fullName evidence="14">Sensor histidine kinase</fullName>
    </submittedName>
</protein>
<dbReference type="Gene3D" id="3.30.565.10">
    <property type="entry name" value="Histidine kinase-like ATPase, C-terminal domain"/>
    <property type="match status" value="1"/>
</dbReference>
<sequence length="587" mass="67655">MKTRVYHRLSFRMRVYLCVSLVVTLAIAVIGILTYRIAVGTTEQNAYRFSQETLNKTSQALDEKLNKVKTSIFSMMLNTDYRRALGLDNSSEYSDYYTRQSTLQSTFVQLKLIEPLIDTVLLSTPQGDYYLISQLRKQGQMFVNSDLHKRFLQSTGVHREIWVEGHDDLFFSDGRAVVSFMTEGVMNDVTKEDYLVVNIKEESLKQYLLQNLNGIEGRIFLVSQDRKEVLRGDPKLFRELIENSKFQEALSGDDGKFDTNLAEQAVNVNYKRLNAVSDWVLFSVIPRSELLKQTDDLKYAILLIIAGCLIACYTITQLLVRLLLKPIKDLQRVMIKVEQNDLSVRYESPWQDEIAQLGYRFNRMLEEVELSFERVMDAEKQKRKSEIKALQAQIDPHFLYNTLNTIYWKSQMKQLDDVQEMVLSLSRLFQLGLNKGREMTTLENELNHVEQYLIIQQQCYENLFEYRIDVAEEIDMKHPILKILLQPLAENAILHGFKDRNEGGIISIKVTREGTHIRMVVEDNGSGMSPEMEGMRPITATSSMKGYALDNIRQRLLLEYGQEAELTMTSTAGIGMTISIIVPVQAD</sequence>
<evidence type="ECO:0000256" key="4">
    <source>
        <dbReference type="ARBA" id="ARBA00022679"/>
    </source>
</evidence>
<proteinExistence type="predicted"/>
<gene>
    <name evidence="14" type="ORF">DQG23_14950</name>
</gene>
<dbReference type="CDD" id="cd06225">
    <property type="entry name" value="HAMP"/>
    <property type="match status" value="1"/>
</dbReference>
<dbReference type="Pfam" id="PF06580">
    <property type="entry name" value="His_kinase"/>
    <property type="match status" value="1"/>
</dbReference>
<dbReference type="SMART" id="SM00304">
    <property type="entry name" value="HAMP"/>
    <property type="match status" value="1"/>
</dbReference>
<comment type="caution">
    <text evidence="14">The sequence shown here is derived from an EMBL/GenBank/DDBJ whole genome shotgun (WGS) entry which is preliminary data.</text>
</comment>
<dbReference type="InterPro" id="IPR003594">
    <property type="entry name" value="HATPase_dom"/>
</dbReference>
<name>A0A329MME8_9BACL</name>
<dbReference type="GO" id="GO:0005886">
    <property type="term" value="C:plasma membrane"/>
    <property type="evidence" value="ECO:0007669"/>
    <property type="project" value="UniProtKB-SubCell"/>
</dbReference>
<dbReference type="InterPro" id="IPR050640">
    <property type="entry name" value="Bact_2-comp_sensor_kinase"/>
</dbReference>
<dbReference type="Pfam" id="PF02518">
    <property type="entry name" value="HATPase_c"/>
    <property type="match status" value="1"/>
</dbReference>
<keyword evidence="10" id="KW-0902">Two-component regulatory system</keyword>
<keyword evidence="11 12" id="KW-0472">Membrane</keyword>
<accession>A0A329MME8</accession>
<keyword evidence="3" id="KW-0597">Phosphoprotein</keyword>
<keyword evidence="6" id="KW-0547">Nucleotide-binding</keyword>
<dbReference type="PANTHER" id="PTHR34220">
    <property type="entry name" value="SENSOR HISTIDINE KINASE YPDA"/>
    <property type="match status" value="1"/>
</dbReference>
<evidence type="ECO:0000256" key="5">
    <source>
        <dbReference type="ARBA" id="ARBA00022692"/>
    </source>
</evidence>
<keyword evidence="7 14" id="KW-0418">Kinase</keyword>
<evidence type="ECO:0000256" key="1">
    <source>
        <dbReference type="ARBA" id="ARBA00004651"/>
    </source>
</evidence>
<evidence type="ECO:0000256" key="3">
    <source>
        <dbReference type="ARBA" id="ARBA00022553"/>
    </source>
</evidence>
<feature type="domain" description="HAMP" evidence="13">
    <location>
        <begin position="321"/>
        <end position="373"/>
    </location>
</feature>
<evidence type="ECO:0000256" key="7">
    <source>
        <dbReference type="ARBA" id="ARBA00022777"/>
    </source>
</evidence>
<keyword evidence="9 12" id="KW-1133">Transmembrane helix</keyword>
<dbReference type="InterPro" id="IPR010559">
    <property type="entry name" value="Sig_transdc_His_kin_internal"/>
</dbReference>
<comment type="subcellular location">
    <subcellularLocation>
        <location evidence="1">Cell membrane</location>
        <topology evidence="1">Multi-pass membrane protein</topology>
    </subcellularLocation>
</comment>
<feature type="transmembrane region" description="Helical" evidence="12">
    <location>
        <begin position="299"/>
        <end position="324"/>
    </location>
</feature>
<keyword evidence="2" id="KW-1003">Cell membrane</keyword>
<evidence type="ECO:0000259" key="13">
    <source>
        <dbReference type="PROSITE" id="PS50885"/>
    </source>
</evidence>
<keyword evidence="15" id="KW-1185">Reference proteome</keyword>
<evidence type="ECO:0000256" key="9">
    <source>
        <dbReference type="ARBA" id="ARBA00022989"/>
    </source>
</evidence>
<keyword evidence="4" id="KW-0808">Transferase</keyword>
<evidence type="ECO:0000256" key="10">
    <source>
        <dbReference type="ARBA" id="ARBA00023012"/>
    </source>
</evidence>
<dbReference type="InterPro" id="IPR036890">
    <property type="entry name" value="HATPase_C_sf"/>
</dbReference>
<dbReference type="SUPFAM" id="SSF55874">
    <property type="entry name" value="ATPase domain of HSP90 chaperone/DNA topoisomerase II/histidine kinase"/>
    <property type="match status" value="1"/>
</dbReference>
<dbReference type="GO" id="GO:0000155">
    <property type="term" value="F:phosphorelay sensor kinase activity"/>
    <property type="evidence" value="ECO:0007669"/>
    <property type="project" value="InterPro"/>
</dbReference>
<dbReference type="PANTHER" id="PTHR34220:SF11">
    <property type="entry name" value="SENSOR PROTEIN KINASE HPTS"/>
    <property type="match status" value="1"/>
</dbReference>
<organism evidence="14 15">
    <name type="scientific">Paenibacillus contaminans</name>
    <dbReference type="NCBI Taxonomy" id="450362"/>
    <lineage>
        <taxon>Bacteria</taxon>
        <taxon>Bacillati</taxon>
        <taxon>Bacillota</taxon>
        <taxon>Bacilli</taxon>
        <taxon>Bacillales</taxon>
        <taxon>Paenibacillaceae</taxon>
        <taxon>Paenibacillus</taxon>
    </lineage>
</organism>
<evidence type="ECO:0000313" key="15">
    <source>
        <dbReference type="Proteomes" id="UP000250369"/>
    </source>
</evidence>
<dbReference type="AlphaFoldDB" id="A0A329MME8"/>
<dbReference type="GO" id="GO:0005524">
    <property type="term" value="F:ATP binding"/>
    <property type="evidence" value="ECO:0007669"/>
    <property type="project" value="UniProtKB-KW"/>
</dbReference>
<dbReference type="PROSITE" id="PS50885">
    <property type="entry name" value="HAMP"/>
    <property type="match status" value="1"/>
</dbReference>
<keyword evidence="8" id="KW-0067">ATP-binding</keyword>
<reference evidence="14 15" key="1">
    <citation type="journal article" date="2009" name="Int. J. Syst. Evol. Microbiol.">
        <title>Paenibacillus contaminans sp. nov., isolated from a contaminated laboratory plate.</title>
        <authorList>
            <person name="Chou J.H."/>
            <person name="Lee J.H."/>
            <person name="Lin M.C."/>
            <person name="Chang P.S."/>
            <person name="Arun A.B."/>
            <person name="Young C.C."/>
            <person name="Chen W.M."/>
        </authorList>
    </citation>
    <scope>NUCLEOTIDE SEQUENCE [LARGE SCALE GENOMIC DNA]</scope>
    <source>
        <strain evidence="14 15">CKOBP-6</strain>
    </source>
</reference>
<evidence type="ECO:0000256" key="11">
    <source>
        <dbReference type="ARBA" id="ARBA00023136"/>
    </source>
</evidence>
<dbReference type="Pfam" id="PF00672">
    <property type="entry name" value="HAMP"/>
    <property type="match status" value="1"/>
</dbReference>
<dbReference type="OrthoDB" id="9809348at2"/>
<dbReference type="Proteomes" id="UP000250369">
    <property type="component" value="Unassembled WGS sequence"/>
</dbReference>